<dbReference type="PANTHER" id="PTHR35807:SF1">
    <property type="entry name" value="TRANSCRIPTIONAL REGULATOR REDD"/>
    <property type="match status" value="1"/>
</dbReference>
<dbReference type="SMART" id="SM00862">
    <property type="entry name" value="Trans_reg_C"/>
    <property type="match status" value="1"/>
</dbReference>
<evidence type="ECO:0000256" key="5">
    <source>
        <dbReference type="PROSITE-ProRule" id="PRU01091"/>
    </source>
</evidence>
<keyword evidence="3 5" id="KW-0238">DNA-binding</keyword>
<keyword evidence="4" id="KW-0804">Transcription</keyword>
<comment type="similarity">
    <text evidence="1">Belongs to the AfsR/DnrI/RedD regulatory family.</text>
</comment>
<dbReference type="InterPro" id="IPR051677">
    <property type="entry name" value="AfsR-DnrI-RedD_regulator"/>
</dbReference>
<dbReference type="Gene3D" id="3.40.50.300">
    <property type="entry name" value="P-loop containing nucleotide triphosphate hydrolases"/>
    <property type="match status" value="1"/>
</dbReference>
<evidence type="ECO:0000313" key="8">
    <source>
        <dbReference type="EMBL" id="MBF9129059.1"/>
    </source>
</evidence>
<name>A0ABS0GSM6_9ACTN</name>
<dbReference type="CDD" id="cd15831">
    <property type="entry name" value="BTAD"/>
    <property type="match status" value="1"/>
</dbReference>
<dbReference type="PANTHER" id="PTHR35807">
    <property type="entry name" value="TRANSCRIPTIONAL REGULATOR REDD-RELATED"/>
    <property type="match status" value="1"/>
</dbReference>
<dbReference type="SMART" id="SM00028">
    <property type="entry name" value="TPR"/>
    <property type="match status" value="7"/>
</dbReference>
<feature type="DNA-binding region" description="OmpR/PhoB-type" evidence="5">
    <location>
        <begin position="2"/>
        <end position="103"/>
    </location>
</feature>
<evidence type="ECO:0000259" key="7">
    <source>
        <dbReference type="PROSITE" id="PS51755"/>
    </source>
</evidence>
<dbReference type="SUPFAM" id="SSF46894">
    <property type="entry name" value="C-terminal effector domain of the bipartite response regulators"/>
    <property type="match status" value="1"/>
</dbReference>
<sequence>MSVSLPAGELEIGVLGPLEVMVGGNPVDLGGPRQQVVLAVLALEANRPVPVSRLMDAVYGADPPSTSRVQVQICVSVLRRLFAAHGCGNDLIATRPQGYALQIPETRVDLRRFADLAAQGRRLRDEHRLDRAVEYYRRALAQWRGPALDGLVSPMLRPAADRLDEQRISLVEDCVELELRLGRHRDLVAELTALVEQHAMRERLHGQLMLALYRSQRQAEALEVYRRARRTLVDELGIEPGAELQRLEQDILTGNARVRPPEPAEPPPAEAVRTEPPPTEAVGAESLRRESVQPTAIGPVPAVPAAPGLLPTDIADFTGRTDQADTIERHLTEASPDRARLAVPVLVASGMAGVGKTTLAVHVGHRLANRYVDGQLFIDLRGQTTRPVDPSRVLERFLRVLGVPGTGLPETLEERAEMYRHLLSGRRILVVLDNAGDEGQVLPLLPGTASAAVLVTSRSRLAGLPGAGHVEVGLLDPLHSVELLSQVAGPERVRAEPAEAEELAELCGHLPLALRVAGARLATRPQWTVGQLAERLRNETRRLNELNHGVLGIRASISLTYDSLPEQARRLFRRLALLDFPHFSGWVAAALLDEPGTEAQDVLDGIADAHLLETTGSGRGVHSQYRFHDLIRAFARERLADEEPVAEHGPALERALGALLFLASAAHRTCYGTEHRHLRSDARRWPVPERLTGQLVSEPITWLERERLSMLAAVRQAAGAGLVALSWDLAQHAVTLYEMRGYFDDWRETHAIALDAAHRAGDRHGQAVLSYSFGSLFDAQRRFTEARPFLDTALDLFRSTGNEGARAHVLLHIAVIDRLAGRIDDAMTRCRQALAIFQRAGDLVHSAFALHNLAAIELQNGNPDGAHRVLTEALELSRRGGSRRIEAQVLHRLGETHLHRDEPMPAVDAYAAALATVEDTGDPIGRAFALCGLGTAQLRTGNVTESERTLHDALRAATSVGDRLCEAHVLLVLGELELARDEPRAATTYLRGALELFRDIGTPTFVSRTLELLTRAEGGPAGG</sequence>
<dbReference type="EMBL" id="JADPUN010000102">
    <property type="protein sequence ID" value="MBF9129059.1"/>
    <property type="molecule type" value="Genomic_DNA"/>
</dbReference>
<dbReference type="PROSITE" id="PS51755">
    <property type="entry name" value="OMPR_PHOB"/>
    <property type="match status" value="1"/>
</dbReference>
<reference evidence="8 9" key="1">
    <citation type="submission" date="2020-11" db="EMBL/GenBank/DDBJ databases">
        <title>A novel isolate from a Black sea contaminated sediment with potential to produce alkanes: Plantactinospora alkalitolerans sp. nov.</title>
        <authorList>
            <person name="Carro L."/>
            <person name="Veyisoglu A."/>
            <person name="Guven K."/>
            <person name="Schumann P."/>
            <person name="Klenk H.-P."/>
            <person name="Sahin N."/>
        </authorList>
    </citation>
    <scope>NUCLEOTIDE SEQUENCE [LARGE SCALE GENOMIC DNA]</scope>
    <source>
        <strain evidence="8 9">S1510</strain>
    </source>
</reference>
<dbReference type="InterPro" id="IPR005158">
    <property type="entry name" value="BTAD"/>
</dbReference>
<evidence type="ECO:0000256" key="4">
    <source>
        <dbReference type="ARBA" id="ARBA00023163"/>
    </source>
</evidence>
<dbReference type="InterPro" id="IPR011990">
    <property type="entry name" value="TPR-like_helical_dom_sf"/>
</dbReference>
<dbReference type="RefSeq" id="WP_196200701.1">
    <property type="nucleotide sequence ID" value="NZ_JADPUN010000102.1"/>
</dbReference>
<dbReference type="SUPFAM" id="SSF52540">
    <property type="entry name" value="P-loop containing nucleoside triphosphate hydrolases"/>
    <property type="match status" value="1"/>
</dbReference>
<dbReference type="Gene3D" id="1.25.40.10">
    <property type="entry name" value="Tetratricopeptide repeat domain"/>
    <property type="match status" value="2"/>
</dbReference>
<dbReference type="Pfam" id="PF03704">
    <property type="entry name" value="BTAD"/>
    <property type="match status" value="1"/>
</dbReference>
<feature type="compositionally biased region" description="Pro residues" evidence="6">
    <location>
        <begin position="261"/>
        <end position="279"/>
    </location>
</feature>
<gene>
    <name evidence="8" type="ORF">I0C86_08695</name>
</gene>
<evidence type="ECO:0000256" key="6">
    <source>
        <dbReference type="SAM" id="MobiDB-lite"/>
    </source>
</evidence>
<dbReference type="CDD" id="cd01983">
    <property type="entry name" value="SIMIBI"/>
    <property type="match status" value="1"/>
</dbReference>
<feature type="domain" description="OmpR/PhoB-type" evidence="7">
    <location>
        <begin position="2"/>
        <end position="103"/>
    </location>
</feature>
<keyword evidence="9" id="KW-1185">Reference proteome</keyword>
<dbReference type="Gene3D" id="1.10.10.10">
    <property type="entry name" value="Winged helix-like DNA-binding domain superfamily/Winged helix DNA-binding domain"/>
    <property type="match status" value="1"/>
</dbReference>
<protein>
    <submittedName>
        <fullName evidence="8">Tetratricopeptide repeat protein</fullName>
    </submittedName>
</protein>
<accession>A0ABS0GSM6</accession>
<evidence type="ECO:0000256" key="3">
    <source>
        <dbReference type="ARBA" id="ARBA00023125"/>
    </source>
</evidence>
<proteinExistence type="inferred from homology"/>
<comment type="caution">
    <text evidence="8">The sequence shown here is derived from an EMBL/GenBank/DDBJ whole genome shotgun (WGS) entry which is preliminary data.</text>
</comment>
<dbReference type="Pfam" id="PF13424">
    <property type="entry name" value="TPR_12"/>
    <property type="match status" value="2"/>
</dbReference>
<dbReference type="InterPro" id="IPR036388">
    <property type="entry name" value="WH-like_DNA-bd_sf"/>
</dbReference>
<evidence type="ECO:0000256" key="1">
    <source>
        <dbReference type="ARBA" id="ARBA00005820"/>
    </source>
</evidence>
<evidence type="ECO:0000256" key="2">
    <source>
        <dbReference type="ARBA" id="ARBA00023015"/>
    </source>
</evidence>
<dbReference type="SMART" id="SM01043">
    <property type="entry name" value="BTAD"/>
    <property type="match status" value="1"/>
</dbReference>
<dbReference type="Proteomes" id="UP000638560">
    <property type="component" value="Unassembled WGS sequence"/>
</dbReference>
<dbReference type="InterPro" id="IPR019734">
    <property type="entry name" value="TPR_rpt"/>
</dbReference>
<evidence type="ECO:0000313" key="9">
    <source>
        <dbReference type="Proteomes" id="UP000638560"/>
    </source>
</evidence>
<dbReference type="InterPro" id="IPR027417">
    <property type="entry name" value="P-loop_NTPase"/>
</dbReference>
<feature type="region of interest" description="Disordered" evidence="6">
    <location>
        <begin position="255"/>
        <end position="283"/>
    </location>
</feature>
<dbReference type="InterPro" id="IPR016032">
    <property type="entry name" value="Sig_transdc_resp-reg_C-effctor"/>
</dbReference>
<organism evidence="8 9">
    <name type="scientific">Plantactinospora alkalitolerans</name>
    <dbReference type="NCBI Taxonomy" id="2789879"/>
    <lineage>
        <taxon>Bacteria</taxon>
        <taxon>Bacillati</taxon>
        <taxon>Actinomycetota</taxon>
        <taxon>Actinomycetes</taxon>
        <taxon>Micromonosporales</taxon>
        <taxon>Micromonosporaceae</taxon>
        <taxon>Plantactinospora</taxon>
    </lineage>
</organism>
<dbReference type="Pfam" id="PF00931">
    <property type="entry name" value="NB-ARC"/>
    <property type="match status" value="1"/>
</dbReference>
<dbReference type="InterPro" id="IPR002182">
    <property type="entry name" value="NB-ARC"/>
</dbReference>
<keyword evidence="2" id="KW-0805">Transcription regulation</keyword>
<dbReference type="PRINTS" id="PR00364">
    <property type="entry name" value="DISEASERSIST"/>
</dbReference>
<dbReference type="InterPro" id="IPR001867">
    <property type="entry name" value="OmpR/PhoB-type_DNA-bd"/>
</dbReference>
<dbReference type="SUPFAM" id="SSF48452">
    <property type="entry name" value="TPR-like"/>
    <property type="match status" value="2"/>
</dbReference>